<keyword evidence="2" id="KW-1185">Reference proteome</keyword>
<evidence type="ECO:0000313" key="2">
    <source>
        <dbReference type="Proteomes" id="UP001330812"/>
    </source>
</evidence>
<proteinExistence type="predicted"/>
<organism evidence="1 2">
    <name type="scientific">Amycolatopsis rhabdoformis</name>
    <dbReference type="NCBI Taxonomy" id="1448059"/>
    <lineage>
        <taxon>Bacteria</taxon>
        <taxon>Bacillati</taxon>
        <taxon>Actinomycetota</taxon>
        <taxon>Actinomycetes</taxon>
        <taxon>Pseudonocardiales</taxon>
        <taxon>Pseudonocardiaceae</taxon>
        <taxon>Amycolatopsis</taxon>
    </lineage>
</organism>
<gene>
    <name evidence="1" type="ORF">VSH64_08140</name>
</gene>
<protein>
    <recommendedName>
        <fullName evidence="3">DUF2652 domain-containing protein</fullName>
    </recommendedName>
</protein>
<name>A0ABZ1IDD2_9PSEU</name>
<dbReference type="Proteomes" id="UP001330812">
    <property type="component" value="Chromosome"/>
</dbReference>
<evidence type="ECO:0008006" key="3">
    <source>
        <dbReference type="Google" id="ProtNLM"/>
    </source>
</evidence>
<reference evidence="1 2" key="1">
    <citation type="journal article" date="2015" name="Int. J. Syst. Evol. Microbiol.">
        <title>Amycolatopsis rhabdoformis sp. nov., an actinomycete isolated from a tropical forest soil.</title>
        <authorList>
            <person name="Souza W.R."/>
            <person name="Silva R.E."/>
            <person name="Goodfellow M."/>
            <person name="Busarakam K."/>
            <person name="Figueiro F.S."/>
            <person name="Ferreira D."/>
            <person name="Rodrigues-Filho E."/>
            <person name="Moraes L.A.B."/>
            <person name="Zucchi T.D."/>
        </authorList>
    </citation>
    <scope>NUCLEOTIDE SEQUENCE [LARGE SCALE GENOMIC DNA]</scope>
    <source>
        <strain evidence="1 2">NCIMB 14900</strain>
    </source>
</reference>
<accession>A0ABZ1IDD2</accession>
<sequence length="253" mass="27395">MIAVLFDDGSASHGGNMLVTEFVAHRSSGKSRVFALVRGSVDSLEVVTSVGVDDVDMTEDLVRELNFFLIERDEASLNALLARFPQAVQMAVRAFLLERCQVTVGSTSVFGTVEPVKLMSVYGRELKEFVGAAYLLGLGVNVSNEVDERGQTSWVFELASAEPFVRASEGRRAWLLPDGVPLLSTWTSRDSTGEDVIDHAVGFAENAASRGHWVHLHTFEQGDGESIDSGSTSELVVDVFDVPVPPSEEDSDA</sequence>
<dbReference type="EMBL" id="CP142149">
    <property type="protein sequence ID" value="WSE32076.1"/>
    <property type="molecule type" value="Genomic_DNA"/>
</dbReference>
<evidence type="ECO:0000313" key="1">
    <source>
        <dbReference type="EMBL" id="WSE32076.1"/>
    </source>
</evidence>
<dbReference type="RefSeq" id="WP_326834884.1">
    <property type="nucleotide sequence ID" value="NZ_CP142149.1"/>
</dbReference>